<name>A0A0K2V6R7_LEPSM</name>
<evidence type="ECO:0000313" key="1">
    <source>
        <dbReference type="EMBL" id="CDW46020.1"/>
    </source>
</evidence>
<dbReference type="AlphaFoldDB" id="A0A0K2V6R7"/>
<organism evidence="1">
    <name type="scientific">Lepeophtheirus salmonis</name>
    <name type="common">Salmon louse</name>
    <name type="synonym">Caligus salmonis</name>
    <dbReference type="NCBI Taxonomy" id="72036"/>
    <lineage>
        <taxon>Eukaryota</taxon>
        <taxon>Metazoa</taxon>
        <taxon>Ecdysozoa</taxon>
        <taxon>Arthropoda</taxon>
        <taxon>Crustacea</taxon>
        <taxon>Multicrustacea</taxon>
        <taxon>Hexanauplia</taxon>
        <taxon>Copepoda</taxon>
        <taxon>Siphonostomatoida</taxon>
        <taxon>Caligidae</taxon>
        <taxon>Lepeophtheirus</taxon>
    </lineage>
</organism>
<dbReference type="EMBL" id="HACA01028659">
    <property type="protein sequence ID" value="CDW46020.1"/>
    <property type="molecule type" value="Transcribed_RNA"/>
</dbReference>
<sequence>MMILGIVAFRGEEDDTVLFPERLKIGVNE</sequence>
<proteinExistence type="predicted"/>
<protein>
    <submittedName>
        <fullName evidence="1">Uncharacterized protein</fullName>
    </submittedName>
</protein>
<accession>A0A0K2V6R7</accession>
<reference evidence="1" key="1">
    <citation type="submission" date="2014-05" db="EMBL/GenBank/DDBJ databases">
        <authorList>
            <person name="Chronopoulou M."/>
        </authorList>
    </citation>
    <scope>NUCLEOTIDE SEQUENCE</scope>
    <source>
        <tissue evidence="1">Whole organism</tissue>
    </source>
</reference>